<feature type="transmembrane region" description="Helical" evidence="1">
    <location>
        <begin position="22"/>
        <end position="43"/>
    </location>
</feature>
<organism evidence="2">
    <name type="scientific">uncultured Caudovirales phage</name>
    <dbReference type="NCBI Taxonomy" id="2100421"/>
    <lineage>
        <taxon>Viruses</taxon>
        <taxon>Duplodnaviria</taxon>
        <taxon>Heunggongvirae</taxon>
        <taxon>Uroviricota</taxon>
        <taxon>Caudoviricetes</taxon>
        <taxon>Peduoviridae</taxon>
        <taxon>Maltschvirus</taxon>
        <taxon>Maltschvirus maltsch</taxon>
    </lineage>
</organism>
<reference evidence="2" key="1">
    <citation type="submission" date="2020-04" db="EMBL/GenBank/DDBJ databases">
        <authorList>
            <person name="Chiriac C."/>
            <person name="Salcher M."/>
            <person name="Ghai R."/>
            <person name="Kavagutti S V."/>
        </authorList>
    </citation>
    <scope>NUCLEOTIDE SEQUENCE</scope>
</reference>
<evidence type="ECO:0000313" key="2">
    <source>
        <dbReference type="EMBL" id="CAB4150239.1"/>
    </source>
</evidence>
<dbReference type="EMBL" id="LR796541">
    <property type="protein sequence ID" value="CAB4150239.1"/>
    <property type="molecule type" value="Genomic_DNA"/>
</dbReference>
<keyword evidence="1" id="KW-0812">Transmembrane</keyword>
<sequence length="49" mass="5665">MDEIRDFFAEMHYDWKYNRREFVGDALGMLAIVFTVYVMLLVGSTGGAK</sequence>
<keyword evidence="1" id="KW-1133">Transmembrane helix</keyword>
<protein>
    <submittedName>
        <fullName evidence="2">Uncharacterized protein</fullName>
    </submittedName>
</protein>
<proteinExistence type="predicted"/>
<keyword evidence="1" id="KW-0472">Membrane</keyword>
<gene>
    <name evidence="2" type="ORF">UFOVP570_13</name>
</gene>
<accession>A0A6J5N324</accession>
<name>A0A6J5N324_9CAUD</name>
<evidence type="ECO:0000256" key="1">
    <source>
        <dbReference type="SAM" id="Phobius"/>
    </source>
</evidence>